<dbReference type="AlphaFoldDB" id="A0A135NVB4"/>
<evidence type="ECO:0000313" key="1">
    <source>
        <dbReference type="EMBL" id="MBA6063705.1"/>
    </source>
</evidence>
<dbReference type="Proteomes" id="UP000541770">
    <property type="component" value="Unassembled WGS sequence"/>
</dbReference>
<dbReference type="EMBL" id="JACGDE010000001">
    <property type="protein sequence ID" value="MBA6063705.1"/>
    <property type="molecule type" value="Genomic_DNA"/>
</dbReference>
<evidence type="ECO:0000313" key="4">
    <source>
        <dbReference type="Proteomes" id="UP000825591"/>
    </source>
</evidence>
<evidence type="ECO:0000313" key="2">
    <source>
        <dbReference type="EMBL" id="QZP26975.1"/>
    </source>
</evidence>
<dbReference type="STRING" id="1388763.O165_022435"/>
<reference evidence="2 4" key="2">
    <citation type="submission" date="2021-08" db="EMBL/GenBank/DDBJ databases">
        <title>Bactericidal Effect of Pseudomonas oryziphila sp. nov., a novel Pseudomonas Species Against Xanthomonas oryzae Reduces Disease Severity of Bacterial Leaf Streak of Rice.</title>
        <authorList>
            <person name="Yang R."/>
            <person name="Li S."/>
            <person name="Li Y."/>
            <person name="Yan Y."/>
            <person name="Fang Y."/>
            <person name="Zou L."/>
            <person name="Chen G."/>
        </authorList>
    </citation>
    <scope>NUCLEOTIDE SEQUENCE [LARGE SCALE GENOMIC DNA]</scope>
    <source>
        <strain evidence="2 4">DSM 17497</strain>
    </source>
</reference>
<dbReference type="GeneID" id="58765972"/>
<protein>
    <submittedName>
        <fullName evidence="1">Uncharacterized protein</fullName>
    </submittedName>
</protein>
<proteinExistence type="predicted"/>
<name>A0A135NVB4_9PSED</name>
<dbReference type="Proteomes" id="UP000825591">
    <property type="component" value="Chromosome"/>
</dbReference>
<gene>
    <name evidence="1" type="ORF">H4C75_02875</name>
    <name evidence="2" type="ORF">K5H97_01055</name>
</gene>
<accession>A0A135NVB4</accession>
<organism evidence="1 3">
    <name type="scientific">Pseudomonas mosselii</name>
    <dbReference type="NCBI Taxonomy" id="78327"/>
    <lineage>
        <taxon>Bacteria</taxon>
        <taxon>Pseudomonadati</taxon>
        <taxon>Pseudomonadota</taxon>
        <taxon>Gammaproteobacteria</taxon>
        <taxon>Pseudomonadales</taxon>
        <taxon>Pseudomonadaceae</taxon>
        <taxon>Pseudomonas</taxon>
    </lineage>
</organism>
<dbReference type="EMBL" id="CP081966">
    <property type="protein sequence ID" value="QZP26975.1"/>
    <property type="molecule type" value="Genomic_DNA"/>
</dbReference>
<dbReference type="RefSeq" id="WP_028688611.1">
    <property type="nucleotide sequence ID" value="NZ_BQIT01000003.1"/>
</dbReference>
<sequence length="100" mass="11192">MSEHDEIDGNDEEAFTEATLTQAIENQIESGEPAAAKATFNKLTLVGYEREDILNLMAHVLAIEIDAMLDEDRPFNTEWYETALRALPELPPEADQGDIE</sequence>
<keyword evidence="4" id="KW-1185">Reference proteome</keyword>
<reference evidence="1 3" key="1">
    <citation type="submission" date="2020-07" db="EMBL/GenBank/DDBJ databases">
        <title>Diversity of carbapenemase encoding genes among Pseudomonas putida group clinical isolates in a tertiary Brazilian hospital.</title>
        <authorList>
            <person name="Alberto-Lei F."/>
            <person name="Nodari C.S."/>
            <person name="Streling A.P."/>
            <person name="Paulino J.T."/>
            <person name="Bessa-Neto F.O."/>
            <person name="Cayo R."/>
            <person name="Gales A.C."/>
        </authorList>
    </citation>
    <scope>NUCLEOTIDE SEQUENCE [LARGE SCALE GENOMIC DNA]</scope>
    <source>
        <strain evidence="1 3">14802</strain>
    </source>
</reference>
<dbReference type="KEGG" id="pmol:CLJ08_11970"/>
<evidence type="ECO:0000313" key="3">
    <source>
        <dbReference type="Proteomes" id="UP000541770"/>
    </source>
</evidence>